<proteinExistence type="predicted"/>
<gene>
    <name evidence="3" type="ORF">HannXRQ_Chr07g0205541</name>
    <name evidence="2" type="ORF">HanXRQr2_Chr07g0314891</name>
</gene>
<dbReference type="InParanoid" id="A0A251UDZ2"/>
<feature type="region of interest" description="Disordered" evidence="1">
    <location>
        <begin position="32"/>
        <end position="53"/>
    </location>
</feature>
<protein>
    <submittedName>
        <fullName evidence="3">Uncharacterized protein</fullName>
    </submittedName>
</protein>
<evidence type="ECO:0000313" key="2">
    <source>
        <dbReference type="EMBL" id="KAF5800334.1"/>
    </source>
</evidence>
<reference evidence="2" key="3">
    <citation type="submission" date="2020-06" db="EMBL/GenBank/DDBJ databases">
        <title>Helianthus annuus Genome sequencing and assembly Release 2.</title>
        <authorList>
            <person name="Gouzy J."/>
            <person name="Langlade N."/>
            <person name="Munos S."/>
        </authorList>
    </citation>
    <scope>NUCLEOTIDE SEQUENCE</scope>
    <source>
        <tissue evidence="2">Leaves</tissue>
    </source>
</reference>
<sequence length="110" mass="12670">MARFPATAGCVFQRKTPTLSFLLRRHTRPVTGLTSRAAAHDGARRRQSEGEEERRWLWRWLRQRRKCRRSPCFPATETGATETVVYFKKINMTSPDLPLLVSGETAKLPI</sequence>
<accession>A0A251UDZ2</accession>
<reference evidence="3" key="2">
    <citation type="submission" date="2017-02" db="EMBL/GenBank/DDBJ databases">
        <title>Sunflower complete genome.</title>
        <authorList>
            <person name="Langlade N."/>
            <person name="Munos S."/>
        </authorList>
    </citation>
    <scope>NUCLEOTIDE SEQUENCE [LARGE SCALE GENOMIC DNA]</scope>
    <source>
        <tissue evidence="3">Leaves</tissue>
    </source>
</reference>
<feature type="compositionally biased region" description="Basic and acidic residues" evidence="1">
    <location>
        <begin position="38"/>
        <end position="53"/>
    </location>
</feature>
<dbReference type="AlphaFoldDB" id="A0A251UDZ2"/>
<dbReference type="Gramene" id="mRNA:HanXRQr2_Chr07g0314891">
    <property type="protein sequence ID" value="mRNA:HanXRQr2_Chr07g0314891"/>
    <property type="gene ID" value="HanXRQr2_Chr07g0314891"/>
</dbReference>
<dbReference type="EMBL" id="CM007896">
    <property type="protein sequence ID" value="OTG21565.1"/>
    <property type="molecule type" value="Genomic_DNA"/>
</dbReference>
<organism evidence="3 4">
    <name type="scientific">Helianthus annuus</name>
    <name type="common">Common sunflower</name>
    <dbReference type="NCBI Taxonomy" id="4232"/>
    <lineage>
        <taxon>Eukaryota</taxon>
        <taxon>Viridiplantae</taxon>
        <taxon>Streptophyta</taxon>
        <taxon>Embryophyta</taxon>
        <taxon>Tracheophyta</taxon>
        <taxon>Spermatophyta</taxon>
        <taxon>Magnoliopsida</taxon>
        <taxon>eudicotyledons</taxon>
        <taxon>Gunneridae</taxon>
        <taxon>Pentapetalae</taxon>
        <taxon>asterids</taxon>
        <taxon>campanulids</taxon>
        <taxon>Asterales</taxon>
        <taxon>Asteraceae</taxon>
        <taxon>Asteroideae</taxon>
        <taxon>Heliantheae alliance</taxon>
        <taxon>Heliantheae</taxon>
        <taxon>Helianthus</taxon>
    </lineage>
</organism>
<reference evidence="2 4" key="1">
    <citation type="journal article" date="2017" name="Nature">
        <title>The sunflower genome provides insights into oil metabolism, flowering and Asterid evolution.</title>
        <authorList>
            <person name="Badouin H."/>
            <person name="Gouzy J."/>
            <person name="Grassa C.J."/>
            <person name="Murat F."/>
            <person name="Staton S.E."/>
            <person name="Cottret L."/>
            <person name="Lelandais-Briere C."/>
            <person name="Owens G.L."/>
            <person name="Carrere S."/>
            <person name="Mayjonade B."/>
            <person name="Legrand L."/>
            <person name="Gill N."/>
            <person name="Kane N.C."/>
            <person name="Bowers J.E."/>
            <person name="Hubner S."/>
            <person name="Bellec A."/>
            <person name="Berard A."/>
            <person name="Berges H."/>
            <person name="Blanchet N."/>
            <person name="Boniface M.C."/>
            <person name="Brunel D."/>
            <person name="Catrice O."/>
            <person name="Chaidir N."/>
            <person name="Claudel C."/>
            <person name="Donnadieu C."/>
            <person name="Faraut T."/>
            <person name="Fievet G."/>
            <person name="Helmstetter N."/>
            <person name="King M."/>
            <person name="Knapp S.J."/>
            <person name="Lai Z."/>
            <person name="Le Paslier M.C."/>
            <person name="Lippi Y."/>
            <person name="Lorenzon L."/>
            <person name="Mandel J.R."/>
            <person name="Marage G."/>
            <person name="Marchand G."/>
            <person name="Marquand E."/>
            <person name="Bret-Mestries E."/>
            <person name="Morien E."/>
            <person name="Nambeesan S."/>
            <person name="Nguyen T."/>
            <person name="Pegot-Espagnet P."/>
            <person name="Pouilly N."/>
            <person name="Raftis F."/>
            <person name="Sallet E."/>
            <person name="Schiex T."/>
            <person name="Thomas J."/>
            <person name="Vandecasteele C."/>
            <person name="Vares D."/>
            <person name="Vear F."/>
            <person name="Vautrin S."/>
            <person name="Crespi M."/>
            <person name="Mangin B."/>
            <person name="Burke J.M."/>
            <person name="Salse J."/>
            <person name="Munos S."/>
            <person name="Vincourt P."/>
            <person name="Rieseberg L.H."/>
            <person name="Langlade N.B."/>
        </authorList>
    </citation>
    <scope>NUCLEOTIDE SEQUENCE [LARGE SCALE GENOMIC DNA]</scope>
    <source>
        <strain evidence="4">cv. SF193</strain>
        <tissue evidence="2">Leaves</tissue>
    </source>
</reference>
<evidence type="ECO:0000313" key="3">
    <source>
        <dbReference type="EMBL" id="OTG21565.1"/>
    </source>
</evidence>
<dbReference type="Proteomes" id="UP000215914">
    <property type="component" value="Chromosome 7"/>
</dbReference>
<evidence type="ECO:0000256" key="1">
    <source>
        <dbReference type="SAM" id="MobiDB-lite"/>
    </source>
</evidence>
<evidence type="ECO:0000313" key="4">
    <source>
        <dbReference type="Proteomes" id="UP000215914"/>
    </source>
</evidence>
<keyword evidence="4" id="KW-1185">Reference proteome</keyword>
<dbReference type="EMBL" id="MNCJ02000322">
    <property type="protein sequence ID" value="KAF5800334.1"/>
    <property type="molecule type" value="Genomic_DNA"/>
</dbReference>
<name>A0A251UDZ2_HELAN</name>